<keyword evidence="6" id="KW-1185">Reference proteome</keyword>
<evidence type="ECO:0000256" key="1">
    <source>
        <dbReference type="ARBA" id="ARBA00022729"/>
    </source>
</evidence>
<organism evidence="5 6">
    <name type="scientific">Saprospira grandis (strain Lewin)</name>
    <dbReference type="NCBI Taxonomy" id="984262"/>
    <lineage>
        <taxon>Bacteria</taxon>
        <taxon>Pseudomonadati</taxon>
        <taxon>Bacteroidota</taxon>
        <taxon>Saprospiria</taxon>
        <taxon>Saprospirales</taxon>
        <taxon>Saprospiraceae</taxon>
        <taxon>Saprospira</taxon>
    </lineage>
</organism>
<dbReference type="EMBL" id="CP002831">
    <property type="protein sequence ID" value="AFC23778.1"/>
    <property type="molecule type" value="Genomic_DNA"/>
</dbReference>
<feature type="transmembrane region" description="Helical" evidence="3">
    <location>
        <begin position="45"/>
        <end position="64"/>
    </location>
</feature>
<dbReference type="eggNOG" id="COG0739">
    <property type="taxonomic scope" value="Bacteria"/>
</dbReference>
<dbReference type="Proteomes" id="UP000007519">
    <property type="component" value="Chromosome"/>
</dbReference>
<feature type="region of interest" description="Disordered" evidence="2">
    <location>
        <begin position="124"/>
        <end position="154"/>
    </location>
</feature>
<dbReference type="Pfam" id="PF01551">
    <property type="entry name" value="Peptidase_M23"/>
    <property type="match status" value="1"/>
</dbReference>
<keyword evidence="3" id="KW-0472">Membrane</keyword>
<dbReference type="AlphaFoldDB" id="H6L3D1"/>
<keyword evidence="3" id="KW-0812">Transmembrane</keyword>
<dbReference type="CDD" id="cd12797">
    <property type="entry name" value="M23_peptidase"/>
    <property type="match status" value="1"/>
</dbReference>
<feature type="domain" description="M23ase beta-sheet core" evidence="4">
    <location>
        <begin position="204"/>
        <end position="298"/>
    </location>
</feature>
<sequence length="305" mass="33576">MSATPNHKKKKKPLIPWISAHHKLVVVNEQTYVEEKSWRLSPLNVALVSSSITLGIILLTVLVIRFSPLNYLMSSGNNNIADSGVRKELKQLLLQMDSLKMDMENNQAQTESIKQLANAEFEYEKDVEKPKSGGSTETGQKASVQGVPEQSDATKSVVESAEMERELGSLIQSIFLEDEDRLDKESFVPPVKGVVSDSFAPSRAHYGTDLVAPKGSVVQAVRAGTVIMSSWSADTGHMIGVQHSNNLISWYKHNSARLKKTGDRVKAGEAVAIIGNSGEMSSGPHLHFELWYNGQPIDAQNYIEF</sequence>
<keyword evidence="1" id="KW-0732">Signal</keyword>
<dbReference type="InterPro" id="IPR050570">
    <property type="entry name" value="Cell_wall_metabolism_enzyme"/>
</dbReference>
<evidence type="ECO:0000259" key="4">
    <source>
        <dbReference type="Pfam" id="PF01551"/>
    </source>
</evidence>
<dbReference type="OrthoDB" id="9814377at2"/>
<dbReference type="Gene3D" id="2.70.70.10">
    <property type="entry name" value="Glucose Permease (Domain IIA)"/>
    <property type="match status" value="1"/>
</dbReference>
<proteinExistence type="predicted"/>
<accession>H6L3D1</accession>
<dbReference type="KEGG" id="sgn:SGRA_1043"/>
<dbReference type="InterPro" id="IPR011055">
    <property type="entry name" value="Dup_hybrid_motif"/>
</dbReference>
<dbReference type="GO" id="GO:0004222">
    <property type="term" value="F:metalloendopeptidase activity"/>
    <property type="evidence" value="ECO:0007669"/>
    <property type="project" value="TreeGrafter"/>
</dbReference>
<dbReference type="PANTHER" id="PTHR21666">
    <property type="entry name" value="PEPTIDASE-RELATED"/>
    <property type="match status" value="1"/>
</dbReference>
<reference evidence="5 6" key="1">
    <citation type="journal article" date="2012" name="Stand. Genomic Sci.">
        <title>Complete genome sequencing and analysis of Saprospira grandis str. Lewin, a predatory marine bacterium.</title>
        <authorList>
            <person name="Saw J.H."/>
            <person name="Yuryev A."/>
            <person name="Kanbe M."/>
            <person name="Hou S."/>
            <person name="Young A.G."/>
            <person name="Aizawa S."/>
            <person name="Alam M."/>
        </authorList>
    </citation>
    <scope>NUCLEOTIDE SEQUENCE [LARGE SCALE GENOMIC DNA]</scope>
    <source>
        <strain evidence="5 6">Lewin</strain>
    </source>
</reference>
<dbReference type="STRING" id="984262.SGRA_1043"/>
<dbReference type="HOGENOM" id="CLU_029425_8_0_10"/>
<dbReference type="InterPro" id="IPR016047">
    <property type="entry name" value="M23ase_b-sheet_dom"/>
</dbReference>
<feature type="compositionally biased region" description="Polar residues" evidence="2">
    <location>
        <begin position="133"/>
        <end position="143"/>
    </location>
</feature>
<evidence type="ECO:0000313" key="6">
    <source>
        <dbReference type="Proteomes" id="UP000007519"/>
    </source>
</evidence>
<dbReference type="SUPFAM" id="SSF51261">
    <property type="entry name" value="Duplicated hybrid motif"/>
    <property type="match status" value="1"/>
</dbReference>
<dbReference type="RefSeq" id="WP_015691427.1">
    <property type="nucleotide sequence ID" value="NC_016940.1"/>
</dbReference>
<gene>
    <name evidence="5" type="ordered locus">SGRA_1043</name>
</gene>
<protein>
    <submittedName>
        <fullName evidence="5">Peptidase m23</fullName>
    </submittedName>
</protein>
<keyword evidence="3" id="KW-1133">Transmembrane helix</keyword>
<evidence type="ECO:0000256" key="2">
    <source>
        <dbReference type="SAM" id="MobiDB-lite"/>
    </source>
</evidence>
<evidence type="ECO:0000256" key="3">
    <source>
        <dbReference type="SAM" id="Phobius"/>
    </source>
</evidence>
<dbReference type="PANTHER" id="PTHR21666:SF289">
    <property type="entry name" value="L-ALA--D-GLU ENDOPEPTIDASE"/>
    <property type="match status" value="1"/>
</dbReference>
<name>H6L3D1_SAPGL</name>
<evidence type="ECO:0000313" key="5">
    <source>
        <dbReference type="EMBL" id="AFC23778.1"/>
    </source>
</evidence>